<reference evidence="3" key="1">
    <citation type="submission" date="2016-11" db="EMBL/GenBank/DDBJ databases">
        <title>Dehalogenimonas formicexedens sp. nov., a chlorinated alkane respiring bacterium isolated from contaminated groundwater.</title>
        <authorList>
            <person name="Key T.A."/>
            <person name="Bowman K.S."/>
            <person name="Lee I."/>
            <person name="Chun J."/>
            <person name="Albuquerque L."/>
            <person name="da Costa M.S."/>
            <person name="Rainey F.A."/>
            <person name="Moe W.M."/>
        </authorList>
    </citation>
    <scope>NUCLEOTIDE SEQUENCE [LARGE SCALE GENOMIC DNA]</scope>
    <source>
        <strain evidence="3">NSZ-14</strain>
    </source>
</reference>
<organism evidence="2 3">
    <name type="scientific">Dehalogenimonas formicexedens</name>
    <dbReference type="NCBI Taxonomy" id="1839801"/>
    <lineage>
        <taxon>Bacteria</taxon>
        <taxon>Bacillati</taxon>
        <taxon>Chloroflexota</taxon>
        <taxon>Dehalococcoidia</taxon>
        <taxon>Dehalococcoidales</taxon>
        <taxon>Dehalococcoidaceae</taxon>
        <taxon>Dehalogenimonas</taxon>
    </lineage>
</organism>
<dbReference type="KEGG" id="dfo:Dform_00146"/>
<feature type="transmembrane region" description="Helical" evidence="1">
    <location>
        <begin position="6"/>
        <end position="22"/>
    </location>
</feature>
<gene>
    <name evidence="2" type="ORF">Dform_00146</name>
</gene>
<protein>
    <submittedName>
        <fullName evidence="2">Uncharacterized protein</fullName>
    </submittedName>
</protein>
<dbReference type="Proteomes" id="UP000185934">
    <property type="component" value="Chromosome"/>
</dbReference>
<proteinExistence type="predicted"/>
<accession>A0A1P8F4V8</accession>
<dbReference type="OrthoDB" id="9833641at2"/>
<name>A0A1P8F4V8_9CHLR</name>
<evidence type="ECO:0000313" key="3">
    <source>
        <dbReference type="Proteomes" id="UP000185934"/>
    </source>
</evidence>
<keyword evidence="1" id="KW-0472">Membrane</keyword>
<keyword evidence="1" id="KW-1133">Transmembrane helix</keyword>
<evidence type="ECO:0000256" key="1">
    <source>
        <dbReference type="SAM" id="Phobius"/>
    </source>
</evidence>
<evidence type="ECO:0000313" key="2">
    <source>
        <dbReference type="EMBL" id="APV43509.1"/>
    </source>
</evidence>
<feature type="transmembrane region" description="Helical" evidence="1">
    <location>
        <begin position="85"/>
        <end position="104"/>
    </location>
</feature>
<dbReference type="STRING" id="1839801.Dform_00146"/>
<dbReference type="EMBL" id="CP018258">
    <property type="protein sequence ID" value="APV43509.1"/>
    <property type="molecule type" value="Genomic_DNA"/>
</dbReference>
<keyword evidence="1" id="KW-0812">Transmembrane</keyword>
<feature type="transmembrane region" description="Helical" evidence="1">
    <location>
        <begin position="59"/>
        <end position="79"/>
    </location>
</feature>
<keyword evidence="3" id="KW-1185">Reference proteome</keyword>
<sequence>MSIGPSELLFVAVIVLVLIFISRGQKARKMRKQEEAERAEALRSARTGGTAIRYPELQLLGIVVMVAGLALAGIGYLMTRGVLDFYSVAGIAVLALGLSFVIMARQKVSPVAANQKSGVQTVRQTATSGKQSLPKSAANAASIDPKIKPEDMADFKRFMALKAGAAAPTIKPEDSADYQRYLALKAKAAEKP</sequence>
<dbReference type="AlphaFoldDB" id="A0A1P8F4V8"/>
<dbReference type="RefSeq" id="WP_076003318.1">
    <property type="nucleotide sequence ID" value="NZ_CP018258.1"/>
</dbReference>